<name>A0A930E2V4_9FIRM</name>
<dbReference type="AlphaFoldDB" id="A0A930E2V4"/>
<evidence type="ECO:0000256" key="2">
    <source>
        <dbReference type="SAM" id="Phobius"/>
    </source>
</evidence>
<proteinExistence type="predicted"/>
<comment type="caution">
    <text evidence="3">The sequence shown here is derived from an EMBL/GenBank/DDBJ whole genome shotgun (WGS) entry which is preliminary data.</text>
</comment>
<dbReference type="Gene3D" id="2.40.260.10">
    <property type="entry name" value="Sortase"/>
    <property type="match status" value="1"/>
</dbReference>
<sequence>MSRIIIKIFLLIVPIPLIVLVSVSYLKYKKDETPIHYSYNREQLPSEIRFKGKSVNITEIDDPNKVQEIMDSNPANAVIAKGSKIITGHKEGGFSALEDLKKGDLVEISDSLGLLNRYSVKDVVDVRVDNLGTGGVVRSRSDSKKISDWKTNPEIKLLQTCLVVGENDYLVRIVAIKKNL</sequence>
<dbReference type="RefSeq" id="WP_278476943.1">
    <property type="nucleotide sequence ID" value="NZ_JABZRE010000002.1"/>
</dbReference>
<keyword evidence="2" id="KW-0472">Membrane</keyword>
<evidence type="ECO:0000256" key="1">
    <source>
        <dbReference type="ARBA" id="ARBA00022801"/>
    </source>
</evidence>
<keyword evidence="2" id="KW-0812">Transmembrane</keyword>
<accession>A0A930E2V4</accession>
<dbReference type="GO" id="GO:0016787">
    <property type="term" value="F:hydrolase activity"/>
    <property type="evidence" value="ECO:0007669"/>
    <property type="project" value="UniProtKB-KW"/>
</dbReference>
<gene>
    <name evidence="3" type="ORF">HXM94_01205</name>
</gene>
<dbReference type="InterPro" id="IPR023365">
    <property type="entry name" value="Sortase_dom-sf"/>
</dbReference>
<dbReference type="Proteomes" id="UP000758611">
    <property type="component" value="Unassembled WGS sequence"/>
</dbReference>
<evidence type="ECO:0000313" key="4">
    <source>
        <dbReference type="Proteomes" id="UP000758611"/>
    </source>
</evidence>
<keyword evidence="2" id="KW-1133">Transmembrane helix</keyword>
<protein>
    <recommendedName>
        <fullName evidence="5">Sortase</fullName>
    </recommendedName>
</protein>
<evidence type="ECO:0008006" key="5">
    <source>
        <dbReference type="Google" id="ProtNLM"/>
    </source>
</evidence>
<dbReference type="Pfam" id="PF04203">
    <property type="entry name" value="Sortase"/>
    <property type="match status" value="1"/>
</dbReference>
<reference evidence="3" key="1">
    <citation type="submission" date="2020-04" db="EMBL/GenBank/DDBJ databases">
        <title>Deep metagenomics examines the oral microbiome during advanced dental caries in children, revealing novel taxa and co-occurrences with host molecules.</title>
        <authorList>
            <person name="Baker J.L."/>
            <person name="Morton J.T."/>
            <person name="Dinis M."/>
            <person name="Alvarez R."/>
            <person name="Tran N.C."/>
            <person name="Knight R."/>
            <person name="Edlund A."/>
        </authorList>
    </citation>
    <scope>NUCLEOTIDE SEQUENCE</scope>
    <source>
        <strain evidence="3">JCVI_23_bin.11</strain>
    </source>
</reference>
<dbReference type="InterPro" id="IPR005754">
    <property type="entry name" value="Sortase"/>
</dbReference>
<dbReference type="SUPFAM" id="SSF63817">
    <property type="entry name" value="Sortase"/>
    <property type="match status" value="1"/>
</dbReference>
<feature type="transmembrane region" description="Helical" evidence="2">
    <location>
        <begin position="6"/>
        <end position="26"/>
    </location>
</feature>
<keyword evidence="1" id="KW-0378">Hydrolase</keyword>
<evidence type="ECO:0000313" key="3">
    <source>
        <dbReference type="EMBL" id="MBF1306394.1"/>
    </source>
</evidence>
<organism evidence="3 4">
    <name type="scientific">Parvimonas micra</name>
    <dbReference type="NCBI Taxonomy" id="33033"/>
    <lineage>
        <taxon>Bacteria</taxon>
        <taxon>Bacillati</taxon>
        <taxon>Bacillota</taxon>
        <taxon>Tissierellia</taxon>
        <taxon>Tissierellales</taxon>
        <taxon>Peptoniphilaceae</taxon>
        <taxon>Parvimonas</taxon>
    </lineage>
</organism>
<dbReference type="EMBL" id="JABZRE010000002">
    <property type="protein sequence ID" value="MBF1306394.1"/>
    <property type="molecule type" value="Genomic_DNA"/>
</dbReference>